<accession>A0A015UJ55</accession>
<organism evidence="3 4">
    <name type="scientific">Bacteroides fragilis str. 3988T(B)14</name>
    <dbReference type="NCBI Taxonomy" id="1339315"/>
    <lineage>
        <taxon>Bacteria</taxon>
        <taxon>Pseudomonadati</taxon>
        <taxon>Bacteroidota</taxon>
        <taxon>Bacteroidia</taxon>
        <taxon>Bacteroidales</taxon>
        <taxon>Bacteroidaceae</taxon>
        <taxon>Bacteroides</taxon>
    </lineage>
</organism>
<dbReference type="RefSeq" id="WP_022348154.1">
    <property type="nucleotide sequence ID" value="NZ_JGCY01000328.1"/>
</dbReference>
<reference evidence="3 4" key="1">
    <citation type="submission" date="2014-02" db="EMBL/GenBank/DDBJ databases">
        <authorList>
            <person name="Sears C."/>
            <person name="Carroll K."/>
            <person name="Sack B.R."/>
            <person name="Qadri F."/>
            <person name="Myers L.L."/>
            <person name="Chung G.-T."/>
            <person name="Escheverria P."/>
            <person name="Fraser C.M."/>
            <person name="Sadzewicz L."/>
            <person name="Shefchek K.A."/>
            <person name="Tallon L."/>
            <person name="Das S.P."/>
            <person name="Daugherty S."/>
            <person name="Mongodin E.F."/>
        </authorList>
    </citation>
    <scope>NUCLEOTIDE SEQUENCE [LARGE SCALE GENOMIC DNA]</scope>
    <source>
        <strain evidence="4">3988T(B)14</strain>
    </source>
</reference>
<name>A0A015UJ55_BACFG</name>
<dbReference type="EMBL" id="JGCY01000328">
    <property type="protein sequence ID" value="EXY73968.1"/>
    <property type="molecule type" value="Genomic_DNA"/>
</dbReference>
<keyword evidence="1" id="KW-0732">Signal</keyword>
<feature type="signal peptide" evidence="1">
    <location>
        <begin position="1"/>
        <end position="18"/>
    </location>
</feature>
<dbReference type="Pfam" id="PF16130">
    <property type="entry name" value="DUF4842"/>
    <property type="match status" value="1"/>
</dbReference>
<dbReference type="InterPro" id="IPR032295">
    <property type="entry name" value="DUF4842"/>
</dbReference>
<evidence type="ECO:0000313" key="4">
    <source>
        <dbReference type="Proteomes" id="UP000020529"/>
    </source>
</evidence>
<dbReference type="PROSITE" id="PS51257">
    <property type="entry name" value="PROKAR_LIPOPROTEIN"/>
    <property type="match status" value="1"/>
</dbReference>
<dbReference type="AlphaFoldDB" id="A0A015UJ55"/>
<comment type="caution">
    <text evidence="3">The sequence shown here is derived from an EMBL/GenBank/DDBJ whole genome shotgun (WGS) entry which is preliminary data.</text>
</comment>
<dbReference type="PATRIC" id="fig|1339315.3.peg.2962"/>
<gene>
    <name evidence="3" type="ORF">M124_2250</name>
</gene>
<proteinExistence type="predicted"/>
<dbReference type="NCBIfam" id="TIGR04456">
    <property type="entry name" value="LruC_dom"/>
    <property type="match status" value="1"/>
</dbReference>
<evidence type="ECO:0000256" key="1">
    <source>
        <dbReference type="SAM" id="SignalP"/>
    </source>
</evidence>
<dbReference type="InterPro" id="IPR031025">
    <property type="entry name" value="LruC_dom"/>
</dbReference>
<sequence length="808" mass="89619">MKTSINKLCIAVSILVTAAGISACVDDNKTLYDPEYKTPNPMEEISAPTGFDWSSTHAIKFNVEVNDEFDGQYYYTVEIVDKNPLEATTEEPYNTLAKGVARKGETYQTEVVSSKDTKYLYVRQTDPRGRDRIKQVEIDESTSHIQCSFTGTSAIKTRAFATTRGNNGGIDIPKRTEQSYDISRAIPVTSPSQVLQGGQTYIVTGNFSGKFTDTSLSNSNKATVYIQGTWELAQVTQDFLDIIVLKDGKINGKYLMLQNTSTLTIQSGAEVSLSDQLICNTYSTICNFGDLKTKNMKLNTNDILYNGHKTDITNSLDASQGGNIHNFGKLDVENTIKLNTPSIVYNAPECKIEAKTYEAAGSTNVNFGEMEFDTYDSGEAGGSLYNNCMLFVEHMKAGGIVYLDHGVIAEEKEDDEENELFEEADDIEFYDNAKVTLANGSMIKAKNIIAKSGLSVNGEGNETSLLKATEKVQIQNWDIRFNGRLCITGKISCSNPDMYQAGSEVTFSESPDVIITGCNGKAEVPDPAPEPSDPVFPIIVDDNHNYTYLFEDQWPLYGDYDMNDIVLEVKKRKISIDKHNKVTEFDLSVELRAVGAQKTIAAAIMFDEIPASAVTQAVTYADNYQPVSFELTDKNIEKGQEYAVVPLFDNAHTLMERPTGSFVNTVSGSDNNQKNTKTIHFTLRFDSSVAPSSDALNINNLNIFIITDRGSKRKEIHVAGYRPTLLANTELFGGNNDASSLNGKKYYISKDNLAWGIMVPTQFKWPLEYTQIQKAYSQFAGWVTTGGADNKKWWNDFDNTKVFQTNKN</sequence>
<evidence type="ECO:0000313" key="3">
    <source>
        <dbReference type="EMBL" id="EXY73968.1"/>
    </source>
</evidence>
<feature type="chain" id="PRO_5001477307" evidence="1">
    <location>
        <begin position="19"/>
        <end position="808"/>
    </location>
</feature>
<evidence type="ECO:0000259" key="2">
    <source>
        <dbReference type="Pfam" id="PF16130"/>
    </source>
</evidence>
<feature type="domain" description="DUF4842" evidence="2">
    <location>
        <begin position="580"/>
        <end position="794"/>
    </location>
</feature>
<dbReference type="Proteomes" id="UP000020529">
    <property type="component" value="Unassembled WGS sequence"/>
</dbReference>
<protein>
    <submittedName>
        <fullName evidence="3">Putative exported protein</fullName>
    </submittedName>
</protein>